<sequence length="85" mass="8215">MRGNPSTRTPRQGGPRRGVHGRKKTAMALDDDDIDTTPGSGEGTADGGSNPEGHDGGADGTASGEGTADGGSNPEGHDGGADGTA</sequence>
<name>A4T0T9_MYCGI</name>
<dbReference type="HOGENOM" id="CLU_151909_2_0_11"/>
<evidence type="ECO:0008006" key="3">
    <source>
        <dbReference type="Google" id="ProtNLM"/>
    </source>
</evidence>
<dbReference type="eggNOG" id="ENOG50333DJ">
    <property type="taxonomic scope" value="Bacteria"/>
</dbReference>
<dbReference type="EMBL" id="CP000656">
    <property type="protein sequence ID" value="ABP42830.1"/>
    <property type="molecule type" value="Genomic_DNA"/>
</dbReference>
<feature type="region of interest" description="Disordered" evidence="1">
    <location>
        <begin position="1"/>
        <end position="85"/>
    </location>
</feature>
<proteinExistence type="predicted"/>
<organism evidence="2">
    <name type="scientific">Mycolicibacterium gilvum (strain PYR-GCK)</name>
    <name type="common">Mycobacterium gilvum (strain PYR-GCK)</name>
    <dbReference type="NCBI Taxonomy" id="350054"/>
    <lineage>
        <taxon>Bacteria</taxon>
        <taxon>Bacillati</taxon>
        <taxon>Actinomycetota</taxon>
        <taxon>Actinomycetes</taxon>
        <taxon>Mycobacteriales</taxon>
        <taxon>Mycobacteriaceae</taxon>
        <taxon>Mycolicibacterium</taxon>
    </lineage>
</organism>
<evidence type="ECO:0000313" key="2">
    <source>
        <dbReference type="EMBL" id="ABP42830.1"/>
    </source>
</evidence>
<feature type="compositionally biased region" description="Basic and acidic residues" evidence="1">
    <location>
        <begin position="75"/>
        <end position="85"/>
    </location>
</feature>
<reference evidence="2" key="1">
    <citation type="submission" date="2007-04" db="EMBL/GenBank/DDBJ databases">
        <authorList>
            <consortium name="US DOE Joint Genome Institute"/>
            <person name="Copeland A."/>
            <person name="Lucas S."/>
            <person name="Lapidus A."/>
            <person name="Barry K."/>
            <person name="Detter J.C."/>
            <person name="Glavina del Rio T."/>
            <person name="Hammon N."/>
            <person name="Israni S."/>
            <person name="Dalin E."/>
            <person name="Tice H."/>
            <person name="Pitluck S."/>
            <person name="Chain P."/>
            <person name="Malfatti S."/>
            <person name="Shin M."/>
            <person name="Vergez L."/>
            <person name="Schmutz J."/>
            <person name="Larimer F."/>
            <person name="Land M."/>
            <person name="Hauser L."/>
            <person name="Kyrpides N."/>
            <person name="Mikhailova N."/>
            <person name="Miller C."/>
            <person name="Richardson P."/>
        </authorList>
    </citation>
    <scope>NUCLEOTIDE SEQUENCE</scope>
    <source>
        <strain evidence="2">PYR-GCK</strain>
    </source>
</reference>
<dbReference type="KEGG" id="mgi:Mflv_0336"/>
<accession>A4T0T9</accession>
<reference evidence="2" key="2">
    <citation type="journal article" date="2013" name="PLoS ONE">
        <title>A Gene Expression Study of the Activities of Aromatic Ring-Cleavage Dioxygenases in Mycobacterium gilvum PYR-GCK to Changes in Salinity and pH during Pyrene Degradation.</title>
        <authorList>
            <person name="Badejo A.C."/>
            <person name="Badejo A.O."/>
            <person name="Shin K.H."/>
            <person name="Chai Y.G."/>
        </authorList>
    </citation>
    <scope>NUCLEOTIDE SEQUENCE [LARGE SCALE GENOMIC DNA]</scope>
    <source>
        <strain evidence="2">PYR-GCK</strain>
    </source>
</reference>
<evidence type="ECO:0000256" key="1">
    <source>
        <dbReference type="SAM" id="MobiDB-lite"/>
    </source>
</evidence>
<dbReference type="STRING" id="350054.Mflv_0336"/>
<dbReference type="AlphaFoldDB" id="A4T0T9"/>
<protein>
    <recommendedName>
        <fullName evidence="3">BatC protein</fullName>
    </recommendedName>
</protein>
<gene>
    <name evidence="2" type="ordered locus">Mflv_0336</name>
</gene>